<feature type="transmembrane region" description="Helical" evidence="6">
    <location>
        <begin position="58"/>
        <end position="77"/>
    </location>
</feature>
<dbReference type="InterPro" id="IPR036259">
    <property type="entry name" value="MFS_trans_sf"/>
</dbReference>
<dbReference type="PANTHER" id="PTHR23523:SF2">
    <property type="entry name" value="2-NITROIMIDAZOLE TRANSPORTER"/>
    <property type="match status" value="1"/>
</dbReference>
<feature type="domain" description="Major facilitator superfamily (MFS) profile" evidence="7">
    <location>
        <begin position="19"/>
        <end position="399"/>
    </location>
</feature>
<feature type="transmembrane region" description="Helical" evidence="6">
    <location>
        <begin position="173"/>
        <end position="194"/>
    </location>
</feature>
<evidence type="ECO:0000259" key="7">
    <source>
        <dbReference type="PROSITE" id="PS50850"/>
    </source>
</evidence>
<feature type="transmembrane region" description="Helical" evidence="6">
    <location>
        <begin position="89"/>
        <end position="107"/>
    </location>
</feature>
<feature type="transmembrane region" description="Helical" evidence="6">
    <location>
        <begin position="373"/>
        <end position="394"/>
    </location>
</feature>
<reference evidence="8" key="1">
    <citation type="journal article" date="2014" name="Int. J. Syst. Evol. Microbiol.">
        <title>Complete genome sequence of Corynebacterium casei LMG S-19264T (=DSM 44701T), isolated from a smear-ripened cheese.</title>
        <authorList>
            <consortium name="US DOE Joint Genome Institute (JGI-PGF)"/>
            <person name="Walter F."/>
            <person name="Albersmeier A."/>
            <person name="Kalinowski J."/>
            <person name="Ruckert C."/>
        </authorList>
    </citation>
    <scope>NUCLEOTIDE SEQUENCE</scope>
    <source>
        <strain evidence="8">CGMCC 1.15371</strain>
    </source>
</reference>
<proteinExistence type="predicted"/>
<accession>A0A8J2VME9</accession>
<name>A0A8J2VME9_9BACL</name>
<feature type="transmembrane region" description="Helical" evidence="6">
    <location>
        <begin position="113"/>
        <end position="134"/>
    </location>
</feature>
<evidence type="ECO:0000256" key="4">
    <source>
        <dbReference type="ARBA" id="ARBA00022989"/>
    </source>
</evidence>
<evidence type="ECO:0000256" key="5">
    <source>
        <dbReference type="ARBA" id="ARBA00023136"/>
    </source>
</evidence>
<protein>
    <submittedName>
        <fullName evidence="8">MFS transporter</fullName>
    </submittedName>
</protein>
<dbReference type="Gene3D" id="1.20.1250.20">
    <property type="entry name" value="MFS general substrate transporter like domains"/>
    <property type="match status" value="2"/>
</dbReference>
<dbReference type="Pfam" id="PF07690">
    <property type="entry name" value="MFS_1"/>
    <property type="match status" value="1"/>
</dbReference>
<evidence type="ECO:0000313" key="8">
    <source>
        <dbReference type="EMBL" id="GGE32647.1"/>
    </source>
</evidence>
<feature type="transmembrane region" description="Helical" evidence="6">
    <location>
        <begin position="257"/>
        <end position="278"/>
    </location>
</feature>
<evidence type="ECO:0000313" key="9">
    <source>
        <dbReference type="Proteomes" id="UP000628775"/>
    </source>
</evidence>
<dbReference type="Proteomes" id="UP000628775">
    <property type="component" value="Unassembled WGS sequence"/>
</dbReference>
<dbReference type="CDD" id="cd17339">
    <property type="entry name" value="MFS_NIMT_CynX_like"/>
    <property type="match status" value="1"/>
</dbReference>
<feature type="transmembrane region" description="Helical" evidence="6">
    <location>
        <begin position="309"/>
        <end position="332"/>
    </location>
</feature>
<organism evidence="8 9">
    <name type="scientific">Pullulanibacillus camelliae</name>
    <dbReference type="NCBI Taxonomy" id="1707096"/>
    <lineage>
        <taxon>Bacteria</taxon>
        <taxon>Bacillati</taxon>
        <taxon>Bacillota</taxon>
        <taxon>Bacilli</taxon>
        <taxon>Bacillales</taxon>
        <taxon>Sporolactobacillaceae</taxon>
        <taxon>Pullulanibacillus</taxon>
    </lineage>
</organism>
<evidence type="ECO:0000256" key="6">
    <source>
        <dbReference type="SAM" id="Phobius"/>
    </source>
</evidence>
<gene>
    <name evidence="8" type="ORF">GCM10011391_09140</name>
</gene>
<dbReference type="EMBL" id="BMIR01000003">
    <property type="protein sequence ID" value="GGE32647.1"/>
    <property type="molecule type" value="Genomic_DNA"/>
</dbReference>
<dbReference type="GO" id="GO:0022857">
    <property type="term" value="F:transmembrane transporter activity"/>
    <property type="evidence" value="ECO:0007669"/>
    <property type="project" value="InterPro"/>
</dbReference>
<dbReference type="InterPro" id="IPR011701">
    <property type="entry name" value="MFS"/>
</dbReference>
<keyword evidence="5 6" id="KW-0472">Membrane</keyword>
<feature type="transmembrane region" description="Helical" evidence="6">
    <location>
        <begin position="20"/>
        <end position="38"/>
    </location>
</feature>
<dbReference type="InterPro" id="IPR020846">
    <property type="entry name" value="MFS_dom"/>
</dbReference>
<sequence length="412" mass="43906">MTQSTQTTDVRIRNTSRVGIFIMIIGILLVGANLRAPITGLSPLIDDIRSDTGIGNAVAGMLTTLPLLAFAVFSLTAPKIARRVGIEKTLFAGLLLIALGLIIRFFAPVWLLFVGTVFVGIGIAMGNVLLPGLIKREFPKNVGLMTGAYAVTMNGVAAFASGISVPLSDGLGLGWHGTLAIWVILTFAALLAWLPQLRLRHQPDVSTVHNGKGIWSSGLAWKVALFMGLQSLVFYVVIAWLPSILQSQGFSESTSGWLLSFMQFISLPTSFIIPILAGRFAGQRGIVTIIEACFAASFIGLLVGQTWVVVISVLLFGFAGGGSFSLATMFFVLRTRSSHEAAELSGMSQSIGYLLAAVGPTLFGLIHDFTANWTAPLILLVVIAVLLWIVGIGAGRNTYIGEKKTSLNSQRS</sequence>
<dbReference type="AlphaFoldDB" id="A0A8J2VME9"/>
<reference evidence="8" key="2">
    <citation type="submission" date="2020-09" db="EMBL/GenBank/DDBJ databases">
        <authorList>
            <person name="Sun Q."/>
            <person name="Zhou Y."/>
        </authorList>
    </citation>
    <scope>NUCLEOTIDE SEQUENCE</scope>
    <source>
        <strain evidence="8">CGMCC 1.15371</strain>
    </source>
</reference>
<keyword evidence="3 6" id="KW-0812">Transmembrane</keyword>
<keyword evidence="4 6" id="KW-1133">Transmembrane helix</keyword>
<feature type="transmembrane region" description="Helical" evidence="6">
    <location>
        <begin position="219"/>
        <end position="245"/>
    </location>
</feature>
<keyword evidence="2" id="KW-0813">Transport</keyword>
<feature type="transmembrane region" description="Helical" evidence="6">
    <location>
        <begin position="146"/>
        <end position="167"/>
    </location>
</feature>
<evidence type="ECO:0000256" key="3">
    <source>
        <dbReference type="ARBA" id="ARBA00022692"/>
    </source>
</evidence>
<dbReference type="SUPFAM" id="SSF103473">
    <property type="entry name" value="MFS general substrate transporter"/>
    <property type="match status" value="1"/>
</dbReference>
<feature type="transmembrane region" description="Helical" evidence="6">
    <location>
        <begin position="344"/>
        <end position="367"/>
    </location>
</feature>
<comment type="caution">
    <text evidence="8">The sequence shown here is derived from an EMBL/GenBank/DDBJ whole genome shotgun (WGS) entry which is preliminary data.</text>
</comment>
<dbReference type="PROSITE" id="PS50850">
    <property type="entry name" value="MFS"/>
    <property type="match status" value="1"/>
</dbReference>
<dbReference type="RefSeq" id="WP_188689819.1">
    <property type="nucleotide sequence ID" value="NZ_BMIR01000003.1"/>
</dbReference>
<dbReference type="GO" id="GO:0005886">
    <property type="term" value="C:plasma membrane"/>
    <property type="evidence" value="ECO:0007669"/>
    <property type="project" value="UniProtKB-SubCell"/>
</dbReference>
<keyword evidence="9" id="KW-1185">Reference proteome</keyword>
<feature type="transmembrane region" description="Helical" evidence="6">
    <location>
        <begin position="285"/>
        <end position="303"/>
    </location>
</feature>
<comment type="subcellular location">
    <subcellularLocation>
        <location evidence="1">Cell membrane</location>
        <topology evidence="1">Multi-pass membrane protein</topology>
    </subcellularLocation>
</comment>
<dbReference type="PANTHER" id="PTHR23523">
    <property type="match status" value="1"/>
</dbReference>
<dbReference type="InterPro" id="IPR052524">
    <property type="entry name" value="MFS_Cyanate_Porter"/>
</dbReference>
<evidence type="ECO:0000256" key="2">
    <source>
        <dbReference type="ARBA" id="ARBA00022448"/>
    </source>
</evidence>
<evidence type="ECO:0000256" key="1">
    <source>
        <dbReference type="ARBA" id="ARBA00004651"/>
    </source>
</evidence>